<protein>
    <submittedName>
        <fullName evidence="1">Uncharacterized protein</fullName>
    </submittedName>
</protein>
<keyword evidence="2" id="KW-1185">Reference proteome</keyword>
<name>A0A0R3UG25_MESCO</name>
<dbReference type="AlphaFoldDB" id="A0A0R3UG25"/>
<accession>A0A0R3UG25</accession>
<dbReference type="Proteomes" id="UP000267029">
    <property type="component" value="Unassembled WGS sequence"/>
</dbReference>
<evidence type="ECO:0000313" key="2">
    <source>
        <dbReference type="Proteomes" id="UP000267029"/>
    </source>
</evidence>
<evidence type="ECO:0000313" key="1">
    <source>
        <dbReference type="EMBL" id="VDD80124.1"/>
    </source>
</evidence>
<proteinExistence type="predicted"/>
<gene>
    <name evidence="1" type="ORF">MCOS_LOCUS6127</name>
</gene>
<organism evidence="1 2">
    <name type="scientific">Mesocestoides corti</name>
    <name type="common">Flatworm</name>
    <dbReference type="NCBI Taxonomy" id="53468"/>
    <lineage>
        <taxon>Eukaryota</taxon>
        <taxon>Metazoa</taxon>
        <taxon>Spiralia</taxon>
        <taxon>Lophotrochozoa</taxon>
        <taxon>Platyhelminthes</taxon>
        <taxon>Cestoda</taxon>
        <taxon>Eucestoda</taxon>
        <taxon>Cyclophyllidea</taxon>
        <taxon>Mesocestoididae</taxon>
        <taxon>Mesocestoides</taxon>
    </lineage>
</organism>
<dbReference type="EMBL" id="UXSR01005237">
    <property type="protein sequence ID" value="VDD80124.1"/>
    <property type="molecule type" value="Genomic_DNA"/>
</dbReference>
<reference evidence="1 2" key="1">
    <citation type="submission" date="2018-10" db="EMBL/GenBank/DDBJ databases">
        <authorList>
            <consortium name="Pathogen Informatics"/>
        </authorList>
    </citation>
    <scope>NUCLEOTIDE SEQUENCE [LARGE SCALE GENOMIC DNA]</scope>
</reference>
<sequence length="78" mass="9035">MSKWRNSVMHVNSQNNTTKSKPLLTFHLLKAPRRCYAFMRAEDNSPTNLNLVLMLHDLRNACPTLDTKNGYIHLHDTV</sequence>